<dbReference type="SUPFAM" id="SSF48452">
    <property type="entry name" value="TPR-like"/>
    <property type="match status" value="1"/>
</dbReference>
<evidence type="ECO:0000256" key="5">
    <source>
        <dbReference type="ARBA" id="ARBA00015828"/>
    </source>
</evidence>
<evidence type="ECO:0000256" key="9">
    <source>
        <dbReference type="ARBA" id="ARBA00022927"/>
    </source>
</evidence>
<comment type="similarity">
    <text evidence="3">Belongs to the COPE family.</text>
</comment>
<dbReference type="PANTHER" id="PTHR10805">
    <property type="entry name" value="COATOMER SUBUNIT EPSILON"/>
    <property type="match status" value="1"/>
</dbReference>
<accession>A0A4Y7LLY8</accession>
<keyword evidence="8" id="KW-0931">ER-Golgi transport</keyword>
<dbReference type="GO" id="GO:0005198">
    <property type="term" value="F:structural molecule activity"/>
    <property type="evidence" value="ECO:0007669"/>
    <property type="project" value="InterPro"/>
</dbReference>
<evidence type="ECO:0000313" key="15">
    <source>
        <dbReference type="EMBL" id="SVE69950.1"/>
    </source>
</evidence>
<dbReference type="InterPro" id="IPR011990">
    <property type="entry name" value="TPR-like_helical_dom_sf"/>
</dbReference>
<evidence type="ECO:0000256" key="11">
    <source>
        <dbReference type="ARBA" id="ARBA00023136"/>
    </source>
</evidence>
<proteinExistence type="evidence at transcript level"/>
<evidence type="ECO:0000256" key="3">
    <source>
        <dbReference type="ARBA" id="ARBA00008827"/>
    </source>
</evidence>
<dbReference type="GO" id="GO:0006891">
    <property type="term" value="P:intra-Golgi vesicle-mediated transport"/>
    <property type="evidence" value="ECO:0007669"/>
    <property type="project" value="TreeGrafter"/>
</dbReference>
<dbReference type="FunFam" id="1.25.40.10:FF:000140">
    <property type="entry name" value="Coatomer subunit epsilon"/>
    <property type="match status" value="1"/>
</dbReference>
<keyword evidence="11" id="KW-0472">Membrane</keyword>
<dbReference type="GO" id="GO:0030126">
    <property type="term" value="C:COPI vesicle coat"/>
    <property type="evidence" value="ECO:0007669"/>
    <property type="project" value="TreeGrafter"/>
</dbReference>
<evidence type="ECO:0000256" key="10">
    <source>
        <dbReference type="ARBA" id="ARBA00023034"/>
    </source>
</evidence>
<dbReference type="GO" id="GO:0000139">
    <property type="term" value="C:Golgi membrane"/>
    <property type="evidence" value="ECO:0007669"/>
    <property type="project" value="UniProtKB-SubCell"/>
</dbReference>
<comment type="subcellular location">
    <subcellularLocation>
        <location evidence="2">Cytoplasmic vesicle</location>
        <location evidence="2">COPI-coated vesicle membrane</location>
        <topology evidence="2">Peripheral membrane protein</topology>
        <orientation evidence="2">Cytoplasmic side</orientation>
    </subcellularLocation>
    <subcellularLocation>
        <location evidence="1">Golgi apparatus membrane</location>
        <topology evidence="1">Peripheral membrane protein</topology>
        <orientation evidence="1">Cytoplasmic side</orientation>
    </subcellularLocation>
</comment>
<dbReference type="GO" id="GO:0006890">
    <property type="term" value="P:retrograde vesicle-mediated transport, Golgi to endoplasmic reticulum"/>
    <property type="evidence" value="ECO:0007669"/>
    <property type="project" value="InterPro"/>
</dbReference>
<sequence length="365" mass="41770">MKAPPHYNAEYRVKDDYYYVDMGMTEERYGDNTKNRMDTTYVGYDAKPAGWQKIDRVIEAQPIKMPEQHVDTDELFEVKTQFYIGNYQSAINEAQKLKIVNPEVKIERDVFIYRAYIALKKYGVVISEINNSSPLELQPLKMLAEYFSQPTKRESIVLKLDDMISGNFDINNYVFLIVAGTIYFNENSYETALKVLHQSNHLECRALMLQTQLKMDRVDLAKKELKTMQEIDDDAIVTQLSSAWVNLLSGGDKLQEAYYTFQELADKNATTALLLNGQATCYIGQGKYEEADLALQEALEKDSNNTDTLVNLVVLSQLSGKAPEVCNRYLSQLTESAPNHYLVKEFQIKERDFDSLAIQYAASHA</sequence>
<evidence type="ECO:0000256" key="2">
    <source>
        <dbReference type="ARBA" id="ARBA00004347"/>
    </source>
</evidence>
<dbReference type="Pfam" id="PF04733">
    <property type="entry name" value="Coatomer_E"/>
    <property type="match status" value="1"/>
</dbReference>
<keyword evidence="12" id="KW-0968">Cytoplasmic vesicle</keyword>
<dbReference type="SMART" id="SM00028">
    <property type="entry name" value="TPR"/>
    <property type="match status" value="1"/>
</dbReference>
<evidence type="ECO:0000256" key="12">
    <source>
        <dbReference type="ARBA" id="ARBA00023329"/>
    </source>
</evidence>
<keyword evidence="10" id="KW-0333">Golgi apparatus</keyword>
<organism evidence="15">
    <name type="scientific">Eubosmina coregoni</name>
    <dbReference type="NCBI Taxonomy" id="186181"/>
    <lineage>
        <taxon>Eukaryota</taxon>
        <taxon>Metazoa</taxon>
        <taxon>Ecdysozoa</taxon>
        <taxon>Arthropoda</taxon>
        <taxon>Crustacea</taxon>
        <taxon>Branchiopoda</taxon>
        <taxon>Diplostraca</taxon>
        <taxon>Cladocera</taxon>
        <taxon>Anomopoda</taxon>
        <taxon>Bosminidae</taxon>
        <taxon>Eubosmina</taxon>
    </lineage>
</organism>
<dbReference type="GO" id="GO:0015031">
    <property type="term" value="P:protein transport"/>
    <property type="evidence" value="ECO:0007669"/>
    <property type="project" value="UniProtKB-KW"/>
</dbReference>
<dbReference type="InterPro" id="IPR019734">
    <property type="entry name" value="TPR_rpt"/>
</dbReference>
<evidence type="ECO:0000256" key="13">
    <source>
        <dbReference type="ARBA" id="ARBA00025582"/>
    </source>
</evidence>
<comment type="function">
    <text evidence="13">The coatomer is a cytosolic protein complex that binds to dilysine motifs and reversibly associates with Golgi non-clathrin-coated vesicles, which further mediate biosynthetic protein transport from the ER, via the Golgi up to the trans Golgi network. The coatomer complex is required for budding from Golgi membranes, and is essential for the retrograde Golgi-to-ER transport of dilysine-tagged proteins.</text>
</comment>
<dbReference type="AlphaFoldDB" id="A0A4Y7LLY8"/>
<dbReference type="PANTHER" id="PTHR10805:SF0">
    <property type="entry name" value="COATOMER SUBUNIT EPSILON"/>
    <property type="match status" value="1"/>
</dbReference>
<dbReference type="EMBL" id="LR000331">
    <property type="protein sequence ID" value="SVE69950.1"/>
    <property type="molecule type" value="mRNA"/>
</dbReference>
<protein>
    <recommendedName>
        <fullName evidence="5">Coatomer subunit epsilon</fullName>
    </recommendedName>
    <alternativeName>
        <fullName evidence="14">Epsilon-coat protein</fullName>
    </alternativeName>
</protein>
<evidence type="ECO:0000256" key="7">
    <source>
        <dbReference type="ARBA" id="ARBA00022490"/>
    </source>
</evidence>
<gene>
    <name evidence="15" type="primary">EOG090X0A8E</name>
</gene>
<keyword evidence="9" id="KW-0653">Protein transport</keyword>
<evidence type="ECO:0000256" key="4">
    <source>
        <dbReference type="ARBA" id="ARBA00011775"/>
    </source>
</evidence>
<dbReference type="GO" id="GO:0006888">
    <property type="term" value="P:endoplasmic reticulum to Golgi vesicle-mediated transport"/>
    <property type="evidence" value="ECO:0007669"/>
    <property type="project" value="TreeGrafter"/>
</dbReference>
<reference evidence="15" key="1">
    <citation type="submission" date="2018-08" db="EMBL/GenBank/DDBJ databases">
        <authorList>
            <person name="Cornetti L."/>
        </authorList>
    </citation>
    <scope>NUCLEOTIDE SEQUENCE</scope>
    <source>
        <strain evidence="15">FI-BAL1-1</strain>
    </source>
</reference>
<keyword evidence="6" id="KW-0813">Transport</keyword>
<dbReference type="Gene3D" id="1.25.40.10">
    <property type="entry name" value="Tetratricopeptide repeat domain"/>
    <property type="match status" value="1"/>
</dbReference>
<evidence type="ECO:0000256" key="1">
    <source>
        <dbReference type="ARBA" id="ARBA00004255"/>
    </source>
</evidence>
<evidence type="ECO:0000256" key="14">
    <source>
        <dbReference type="ARBA" id="ARBA00031602"/>
    </source>
</evidence>
<evidence type="ECO:0000256" key="6">
    <source>
        <dbReference type="ARBA" id="ARBA00022448"/>
    </source>
</evidence>
<evidence type="ECO:0000256" key="8">
    <source>
        <dbReference type="ARBA" id="ARBA00022892"/>
    </source>
</evidence>
<dbReference type="InterPro" id="IPR006822">
    <property type="entry name" value="Coatomer_esu"/>
</dbReference>
<keyword evidence="7" id="KW-0963">Cytoplasm</keyword>
<comment type="subunit">
    <text evidence="4">Oligomeric complex that consists of at least the alpha, beta, beta', gamma, delta, epsilon and zeta subunits.</text>
</comment>
<name>A0A4Y7LLY8_9CRUS</name>